<protein>
    <recommendedName>
        <fullName evidence="2">FERM domain-containing protein</fullName>
    </recommendedName>
</protein>
<organism evidence="3 4">
    <name type="scientific">Meganyctiphanes norvegica</name>
    <name type="common">Northern krill</name>
    <name type="synonym">Thysanopoda norvegica</name>
    <dbReference type="NCBI Taxonomy" id="48144"/>
    <lineage>
        <taxon>Eukaryota</taxon>
        <taxon>Metazoa</taxon>
        <taxon>Ecdysozoa</taxon>
        <taxon>Arthropoda</taxon>
        <taxon>Crustacea</taxon>
        <taxon>Multicrustacea</taxon>
        <taxon>Malacostraca</taxon>
        <taxon>Eumalacostraca</taxon>
        <taxon>Eucarida</taxon>
        <taxon>Euphausiacea</taxon>
        <taxon>Euphausiidae</taxon>
        <taxon>Meganyctiphanes</taxon>
    </lineage>
</organism>
<feature type="region of interest" description="Disordered" evidence="1">
    <location>
        <begin position="257"/>
        <end position="310"/>
    </location>
</feature>
<evidence type="ECO:0000259" key="2">
    <source>
        <dbReference type="PROSITE" id="PS50057"/>
    </source>
</evidence>
<proteinExistence type="predicted"/>
<dbReference type="AlphaFoldDB" id="A0AAV2QST7"/>
<dbReference type="CDD" id="cd14473">
    <property type="entry name" value="FERM_B-lobe"/>
    <property type="match status" value="1"/>
</dbReference>
<dbReference type="SUPFAM" id="SSF54236">
    <property type="entry name" value="Ubiquitin-like"/>
    <property type="match status" value="1"/>
</dbReference>
<feature type="compositionally biased region" description="Low complexity" evidence="1">
    <location>
        <begin position="29"/>
        <end position="51"/>
    </location>
</feature>
<dbReference type="InterPro" id="IPR052074">
    <property type="entry name" value="NonRcpt_TyrProt_Phosphatase"/>
</dbReference>
<evidence type="ECO:0000313" key="3">
    <source>
        <dbReference type="EMBL" id="CAL4099948.1"/>
    </source>
</evidence>
<sequence>NESFRRNLLRSKLNFHSLEGLNAAKENMSPRPSSSPRTSPSPRLLPARSTPIRYSMGSMNPIIEVSPNKDNSRKSSPYKENRSLTDSSLEVSPLKESPLKDSPSRDSSTKDSPTRDSPVRNSPYKESLNEESPTKWSDSKQSPSQENNNFECPERVSLLKESSLENVLKESPLCQSPKKLSPFREVDTENFLQKEFRGGVTITRSATVAGDLKGGAGCFAVPRNHEFVKKTPPKKPPRARAMSMENLVNSEVERLQKKQQPQEQHNNHQTEAVATKKRRSVIRAPSRLYRFNSHPPGDGARAGRTAGSTEVPDILGPEFVLRSKEEPKMVTLLTPAQAQCGVVKKVTIVLVTGSRLELSCDPTSARVSHILQAVMEVENFPLPHLFGLAVLGSGEFHFVAPQTKLHKVAPPGWKERHPTKDGLMQDNFTLHLRIMYYLRFSNVHKLDVLTRRLIYLQLRHDLLEGRLPLPRLLPTQYCCPGSSSRVWRQQQSGGRILPVGALPV</sequence>
<feature type="compositionally biased region" description="Basic and acidic residues" evidence="1">
    <location>
        <begin position="70"/>
        <end position="83"/>
    </location>
</feature>
<dbReference type="PROSITE" id="PS50057">
    <property type="entry name" value="FERM_3"/>
    <property type="match status" value="1"/>
</dbReference>
<dbReference type="Proteomes" id="UP001497623">
    <property type="component" value="Unassembled WGS sequence"/>
</dbReference>
<reference evidence="3 4" key="1">
    <citation type="submission" date="2024-05" db="EMBL/GenBank/DDBJ databases">
        <authorList>
            <person name="Wallberg A."/>
        </authorList>
    </citation>
    <scope>NUCLEOTIDE SEQUENCE [LARGE SCALE GENOMIC DNA]</scope>
</reference>
<name>A0AAV2QST7_MEGNR</name>
<accession>A0AAV2QST7</accession>
<evidence type="ECO:0000256" key="1">
    <source>
        <dbReference type="SAM" id="MobiDB-lite"/>
    </source>
</evidence>
<comment type="caution">
    <text evidence="3">The sequence shown here is derived from an EMBL/GenBank/DDBJ whole genome shotgun (WGS) entry which is preliminary data.</text>
</comment>
<dbReference type="EMBL" id="CAXKWB010011075">
    <property type="protein sequence ID" value="CAL4099948.1"/>
    <property type="molecule type" value="Genomic_DNA"/>
</dbReference>
<feature type="compositionally biased region" description="Basic and acidic residues" evidence="1">
    <location>
        <begin position="97"/>
        <end position="118"/>
    </location>
</feature>
<feature type="non-terminal residue" evidence="3">
    <location>
        <position position="1"/>
    </location>
</feature>
<feature type="compositionally biased region" description="Polar residues" evidence="1">
    <location>
        <begin position="258"/>
        <end position="272"/>
    </location>
</feature>
<dbReference type="PANTHER" id="PTHR46900:SF2">
    <property type="entry name" value="TYROSINE-PROTEIN PHOSPHATASE NON-RECEPTOR TYPE 13"/>
    <property type="match status" value="1"/>
</dbReference>
<gene>
    <name evidence="3" type="ORF">MNOR_LOCUS16670</name>
</gene>
<feature type="domain" description="FERM" evidence="2">
    <location>
        <begin position="344"/>
        <end position="504"/>
    </location>
</feature>
<dbReference type="InterPro" id="IPR000299">
    <property type="entry name" value="FERM_domain"/>
</dbReference>
<dbReference type="InterPro" id="IPR029071">
    <property type="entry name" value="Ubiquitin-like_domsf"/>
</dbReference>
<feature type="compositionally biased region" description="Polar residues" evidence="1">
    <location>
        <begin position="130"/>
        <end position="150"/>
    </location>
</feature>
<dbReference type="InterPro" id="IPR019748">
    <property type="entry name" value="FERM_central"/>
</dbReference>
<keyword evidence="4" id="KW-1185">Reference proteome</keyword>
<dbReference type="PANTHER" id="PTHR46900">
    <property type="entry name" value="TYROSINE-PROTEIN PHOSPHATASE NON-RECEPTOR TYPE 13"/>
    <property type="match status" value="1"/>
</dbReference>
<evidence type="ECO:0000313" key="4">
    <source>
        <dbReference type="Proteomes" id="UP001497623"/>
    </source>
</evidence>
<feature type="region of interest" description="Disordered" evidence="1">
    <location>
        <begin position="20"/>
        <end position="150"/>
    </location>
</feature>